<dbReference type="InterPro" id="IPR047589">
    <property type="entry name" value="DUF11_rpt"/>
</dbReference>
<dbReference type="InterPro" id="IPR013783">
    <property type="entry name" value="Ig-like_fold"/>
</dbReference>
<dbReference type="Proteomes" id="UP001500571">
    <property type="component" value="Unassembled WGS sequence"/>
</dbReference>
<feature type="signal peptide" evidence="2">
    <location>
        <begin position="1"/>
        <end position="23"/>
    </location>
</feature>
<dbReference type="Pfam" id="PF01345">
    <property type="entry name" value="DUF11"/>
    <property type="match status" value="1"/>
</dbReference>
<dbReference type="Gene3D" id="2.130.10.10">
    <property type="entry name" value="YVTN repeat-like/Quinoprotein amine dehydrogenase"/>
    <property type="match status" value="4"/>
</dbReference>
<proteinExistence type="predicted"/>
<keyword evidence="5" id="KW-1185">Reference proteome</keyword>
<dbReference type="PANTHER" id="PTHR43739">
    <property type="entry name" value="XYLOGLUCANASE (EUROFUNG)"/>
    <property type="match status" value="1"/>
</dbReference>
<evidence type="ECO:0000256" key="2">
    <source>
        <dbReference type="SAM" id="SignalP"/>
    </source>
</evidence>
<keyword evidence="2" id="KW-0732">Signal</keyword>
<dbReference type="SUPFAM" id="SSF50939">
    <property type="entry name" value="Sialidases"/>
    <property type="match status" value="1"/>
</dbReference>
<name>A0ABN2QY38_9ACTN</name>
<dbReference type="CDD" id="cd15482">
    <property type="entry name" value="Sialidase_non-viral"/>
    <property type="match status" value="2"/>
</dbReference>
<reference evidence="4 5" key="1">
    <citation type="journal article" date="2019" name="Int. J. Syst. Evol. Microbiol.">
        <title>The Global Catalogue of Microorganisms (GCM) 10K type strain sequencing project: providing services to taxonomists for standard genome sequencing and annotation.</title>
        <authorList>
            <consortium name="The Broad Institute Genomics Platform"/>
            <consortium name="The Broad Institute Genome Sequencing Center for Infectious Disease"/>
            <person name="Wu L."/>
            <person name="Ma J."/>
        </authorList>
    </citation>
    <scope>NUCLEOTIDE SEQUENCE [LARGE SCALE GENOMIC DNA]</scope>
    <source>
        <strain evidence="4 5">JCM 15309</strain>
    </source>
</reference>
<organism evidence="4 5">
    <name type="scientific">Nocardioides panacihumi</name>
    <dbReference type="NCBI Taxonomy" id="400774"/>
    <lineage>
        <taxon>Bacteria</taxon>
        <taxon>Bacillati</taxon>
        <taxon>Actinomycetota</taxon>
        <taxon>Actinomycetes</taxon>
        <taxon>Propionibacteriales</taxon>
        <taxon>Nocardioidaceae</taxon>
        <taxon>Nocardioides</taxon>
    </lineage>
</organism>
<evidence type="ECO:0000313" key="5">
    <source>
        <dbReference type="Proteomes" id="UP001500571"/>
    </source>
</evidence>
<dbReference type="NCBIfam" id="TIGR01451">
    <property type="entry name" value="B_ant_repeat"/>
    <property type="match status" value="1"/>
</dbReference>
<feature type="region of interest" description="Disordered" evidence="1">
    <location>
        <begin position="28"/>
        <end position="57"/>
    </location>
</feature>
<protein>
    <recommendedName>
        <fullName evidence="3">DUF11 domain-containing protein</fullName>
    </recommendedName>
</protein>
<dbReference type="EMBL" id="BAAAPB010000002">
    <property type="protein sequence ID" value="GAA1960190.1"/>
    <property type="molecule type" value="Genomic_DNA"/>
</dbReference>
<feature type="chain" id="PRO_5045079423" description="DUF11 domain-containing protein" evidence="2">
    <location>
        <begin position="24"/>
        <end position="1303"/>
    </location>
</feature>
<evidence type="ECO:0000313" key="4">
    <source>
        <dbReference type="EMBL" id="GAA1960190.1"/>
    </source>
</evidence>
<dbReference type="SUPFAM" id="SSF110296">
    <property type="entry name" value="Oligoxyloglucan reducing end-specific cellobiohydrolase"/>
    <property type="match status" value="1"/>
</dbReference>
<sequence>MTHRSSRKLISIATALLTAGALASIAPPTHGATSSDDAPVRVAPKGTAGGDGGEEEDSLAKLRDAYYTTRLLAGDDPISLDKAAQLRSNANVAAGQLKKAVQPGASRGGTWTAAGPTPIVQVVRTSNTFSAMSGRIGALAIRKDGTIILGAAQGGVWTYDATAGTWISRTPDTDTQSVGALAIAPSNDNIVYMGSGEGALSGDSYYGDGVYRSTDGGVTWTNRTHLFAGQSISDIVVDPNNADHLWISTLRGRGGDHRTTAPSSRQYGIWESVDGGASWVVRKGTQNEFAGATDLVGDPQNAKVMWASFWGDGIYRTADGGKSWTKAMGDLPAGQFAAGATRFSLGVSHPAGAATATLYTGFDYTDPGNTYHPARVWKSVDGGSHWTQAGTGTDDVDNVEDYCGTQCFYDNEVKPDPTNPNVVYVLGSYGYDLSPQSGGVYRSTDGGATWKSLGYDLHPDMHAIAFQPNDTQHIAIGNDGGVWDSHTGGGRKGAADPLSAADWQNLNGQVNPANGVLVHSTGLQIGQFVGVSTVPQVPGQYWGGTQDNGTLRKSTANNRWFDQSSGDGGYALVDKSTLNPINPAAAAYVFGEYFGISPYRFDPSETGTIFGNEYIRGGLNLNDRAEFYVPWTENQANPSQLFLGTYRLYRTDNAEAPAAGDVKWSPISGDLTSGCTGTASNGARGCYVSAIGLADGGTGVYAGTDEGWIQVSPDAVTSSNPTWTRVGAKALPNRPVNQIAVDRSDWRVAYAAYGGFSKATPSRTGHVYATTDGGSSWKDVTGNLPDVPVDTIVMDPSADGTVYVGTDAGAFVTVDGGATWQRLGDGMPKVAVWSMDYDPSHGVMLAGTHGRGAYTLTNRSPLPALVASTSTSDSPVGPGRPLQYTVTVKNLGNAPATGVTISNPVPAYTSFASATDGGTLSAGKVSWSGLTVPAGGSVSVSFTVTIASSLPASVTSILDDGLHVGSAQGVDANGSPVVKAISPAHSVVVSGSTLEGARVGTDASFAEHLTNKGYQPDSYAVAASGGSVFAADCSTPMSTTPTVQPGDSTDVCVKVTAPAGAADDSTTTATLTATSVGDSTVKASATLTTVAVSSDTALVDEDGNKPDVAGAYKTALTTAGATFGYWDLAAKPTLPASYLSAHKNVVWFTGNSYPAPLSGYESALKAFLDGGGRLMMSGQDILDQAAGTTPFVHNYLHIAWDGSEVQNDKATASVTSVAGNPVSDGIGTVPLDHSVLGANFEDRITPIAPATAAFTDTSAAADALTVADAGYKVEFLAFPLEAYGTAAQKADLVTRTLTWFATP</sequence>
<dbReference type="RefSeq" id="WP_344044646.1">
    <property type="nucleotide sequence ID" value="NZ_BAAAPB010000002.1"/>
</dbReference>
<feature type="domain" description="DUF11" evidence="3">
    <location>
        <begin position="871"/>
        <end position="949"/>
    </location>
</feature>
<dbReference type="InterPro" id="IPR001434">
    <property type="entry name" value="OmcB-like_DUF11"/>
</dbReference>
<gene>
    <name evidence="4" type="ORF">GCM10009798_19720</name>
</gene>
<accession>A0ABN2QY38</accession>
<dbReference type="Gene3D" id="2.60.40.10">
    <property type="entry name" value="Immunoglobulins"/>
    <property type="match status" value="2"/>
</dbReference>
<dbReference type="InterPro" id="IPR052025">
    <property type="entry name" value="Xyloglucanase_GH74"/>
</dbReference>
<evidence type="ECO:0000256" key="1">
    <source>
        <dbReference type="SAM" id="MobiDB-lite"/>
    </source>
</evidence>
<dbReference type="InterPro" id="IPR015943">
    <property type="entry name" value="WD40/YVTN_repeat-like_dom_sf"/>
</dbReference>
<comment type="caution">
    <text evidence="4">The sequence shown here is derived from an EMBL/GenBank/DDBJ whole genome shotgun (WGS) entry which is preliminary data.</text>
</comment>
<dbReference type="InterPro" id="IPR036278">
    <property type="entry name" value="Sialidase_sf"/>
</dbReference>
<dbReference type="PANTHER" id="PTHR43739:SF5">
    <property type="entry name" value="EXO-ALPHA-SIALIDASE"/>
    <property type="match status" value="1"/>
</dbReference>
<evidence type="ECO:0000259" key="3">
    <source>
        <dbReference type="Pfam" id="PF01345"/>
    </source>
</evidence>